<proteinExistence type="predicted"/>
<gene>
    <name evidence="1" type="ORF">UFOVP172_4</name>
</gene>
<name>A0A6J7WA87_9CAUD</name>
<dbReference type="EMBL" id="LR798225">
    <property type="protein sequence ID" value="CAB5194449.1"/>
    <property type="molecule type" value="Genomic_DNA"/>
</dbReference>
<sequence length="54" mass="6182">MHIYLKHPIHGTKVAISDLEVKADVKNGWEVYNLDAPAEEAAPVNELKRRRKTE</sequence>
<reference evidence="1" key="1">
    <citation type="submission" date="2020-05" db="EMBL/GenBank/DDBJ databases">
        <authorList>
            <person name="Chiriac C."/>
            <person name="Salcher M."/>
            <person name="Ghai R."/>
            <person name="Kavagutti S V."/>
        </authorList>
    </citation>
    <scope>NUCLEOTIDE SEQUENCE</scope>
</reference>
<evidence type="ECO:0000313" key="1">
    <source>
        <dbReference type="EMBL" id="CAB5194449.1"/>
    </source>
</evidence>
<protein>
    <submittedName>
        <fullName evidence="1">Uncharacterized protein</fullName>
    </submittedName>
</protein>
<accession>A0A6J7WA87</accession>
<organism evidence="1">
    <name type="scientific">uncultured Caudovirales phage</name>
    <dbReference type="NCBI Taxonomy" id="2100421"/>
    <lineage>
        <taxon>Viruses</taxon>
        <taxon>Duplodnaviria</taxon>
        <taxon>Heunggongvirae</taxon>
        <taxon>Uroviricota</taxon>
        <taxon>Caudoviricetes</taxon>
        <taxon>Peduoviridae</taxon>
        <taxon>Maltschvirus</taxon>
        <taxon>Maltschvirus maltsch</taxon>
    </lineage>
</organism>